<proteinExistence type="predicted"/>
<comment type="caution">
    <text evidence="1">The sequence shown here is derived from an EMBL/GenBank/DDBJ whole genome shotgun (WGS) entry which is preliminary data.</text>
</comment>
<accession>A0AAN9SUD1</accession>
<evidence type="ECO:0000313" key="2">
    <source>
        <dbReference type="Proteomes" id="UP001386955"/>
    </source>
</evidence>
<dbReference type="EMBL" id="JAYMYS010000003">
    <property type="protein sequence ID" value="KAK7400519.1"/>
    <property type="molecule type" value="Genomic_DNA"/>
</dbReference>
<protein>
    <submittedName>
        <fullName evidence="1">Uncharacterized protein</fullName>
    </submittedName>
</protein>
<keyword evidence="2" id="KW-1185">Reference proteome</keyword>
<dbReference type="AlphaFoldDB" id="A0AAN9SUD1"/>
<evidence type="ECO:0000313" key="1">
    <source>
        <dbReference type="EMBL" id="KAK7400519.1"/>
    </source>
</evidence>
<sequence>MLRTHRFMYVGTQGGGGRGVCSNFYNGPKSRDLGSIDADVLSLDLGQLLMDSLVLTVDEQVGPCMKEAWASCCSSRKVVLTLRMGETAIWHVNEASSRLSQPRHSVIVDGRKLTEGHVSLHAGNVICCRKSHDCYMPSLGVVVGVGVDNYSDMVGNYDAWWMGCWGSQSSKEEAVIEAHVEGDKGHHEVGVKGRQDALIR</sequence>
<dbReference type="Proteomes" id="UP001386955">
    <property type="component" value="Unassembled WGS sequence"/>
</dbReference>
<reference evidence="1 2" key="1">
    <citation type="submission" date="2024-01" db="EMBL/GenBank/DDBJ databases">
        <title>The genomes of 5 underutilized Papilionoideae crops provide insights into root nodulation and disease resistanc.</title>
        <authorList>
            <person name="Jiang F."/>
        </authorList>
    </citation>
    <scope>NUCLEOTIDE SEQUENCE [LARGE SCALE GENOMIC DNA]</scope>
    <source>
        <strain evidence="1">DUOXIRENSHENG_FW03</strain>
        <tissue evidence="1">Leaves</tissue>
    </source>
</reference>
<organism evidence="1 2">
    <name type="scientific">Psophocarpus tetragonolobus</name>
    <name type="common">Winged bean</name>
    <name type="synonym">Dolichos tetragonolobus</name>
    <dbReference type="NCBI Taxonomy" id="3891"/>
    <lineage>
        <taxon>Eukaryota</taxon>
        <taxon>Viridiplantae</taxon>
        <taxon>Streptophyta</taxon>
        <taxon>Embryophyta</taxon>
        <taxon>Tracheophyta</taxon>
        <taxon>Spermatophyta</taxon>
        <taxon>Magnoliopsida</taxon>
        <taxon>eudicotyledons</taxon>
        <taxon>Gunneridae</taxon>
        <taxon>Pentapetalae</taxon>
        <taxon>rosids</taxon>
        <taxon>fabids</taxon>
        <taxon>Fabales</taxon>
        <taxon>Fabaceae</taxon>
        <taxon>Papilionoideae</taxon>
        <taxon>50 kb inversion clade</taxon>
        <taxon>NPAAA clade</taxon>
        <taxon>indigoferoid/millettioid clade</taxon>
        <taxon>Phaseoleae</taxon>
        <taxon>Psophocarpus</taxon>
    </lineage>
</organism>
<name>A0AAN9SUD1_PSOTE</name>
<gene>
    <name evidence="1" type="ORF">VNO78_11728</name>
</gene>